<keyword evidence="2" id="KW-1185">Reference proteome</keyword>
<dbReference type="AlphaFoldDB" id="A0A563UE89"/>
<dbReference type="Pfam" id="PF08811">
    <property type="entry name" value="DUF1800"/>
    <property type="match status" value="1"/>
</dbReference>
<gene>
    <name evidence="1" type="ORF">FPZ43_07350</name>
</gene>
<comment type="caution">
    <text evidence="1">The sequence shown here is derived from an EMBL/GenBank/DDBJ whole genome shotgun (WGS) entry which is preliminary data.</text>
</comment>
<dbReference type="InterPro" id="IPR014917">
    <property type="entry name" value="DUF1800"/>
</dbReference>
<dbReference type="Proteomes" id="UP000320042">
    <property type="component" value="Unassembled WGS sequence"/>
</dbReference>
<proteinExistence type="predicted"/>
<protein>
    <submittedName>
        <fullName evidence="1">DUF1800 domain-containing protein</fullName>
    </submittedName>
</protein>
<sequence>MSNSGMDNIKKIKHLYSRAAFGLRLEDAKRAGALTVKQAVDDLFMRSQPNIPLDIVSGNINFKDFLEKDGLTRKMFLQEQRQQEKGLNVYWVQQMSTTDAQLREKMTLFWHNHFACRTQNPWFAQQLNNIHRQCALGSFKTLLTEVSKAPAMLQFLNNQQNQKNHPNENFARELMELFTIGRGNYTEQDIKESARAFTGWGFRKDGAFVARAPLHDDGSKTFLGKSGNFTGDDIIDILLSKKETALFICNKLYKYLVNETPDAAHVTGMADVFYQSGYEITPLLKHIFNAEWFYADKNVGTLIKSPVEFIVGLNRQFYIDYKNPDVLMQFERALGQVLFYPPNVAGWPGGKNWIDSSSLMYRIKIPSTVLNDGVINFSGKPDPEDEAFIATSLNKRKDVNTQVQTQPDWSRFLNGIPANTSRATIAQILIAPRLNNNLMNIVTRSKDVKAMVIELVSTPEYQLC</sequence>
<organism evidence="1 2">
    <name type="scientific">Mucilaginibacter pallidiroseus</name>
    <dbReference type="NCBI Taxonomy" id="2599295"/>
    <lineage>
        <taxon>Bacteria</taxon>
        <taxon>Pseudomonadati</taxon>
        <taxon>Bacteroidota</taxon>
        <taxon>Sphingobacteriia</taxon>
        <taxon>Sphingobacteriales</taxon>
        <taxon>Sphingobacteriaceae</taxon>
        <taxon>Mucilaginibacter</taxon>
    </lineage>
</organism>
<name>A0A563UE89_9SPHI</name>
<accession>A0A563UE89</accession>
<evidence type="ECO:0000313" key="2">
    <source>
        <dbReference type="Proteomes" id="UP000320042"/>
    </source>
</evidence>
<reference evidence="1 2" key="1">
    <citation type="submission" date="2019-07" db="EMBL/GenBank/DDBJ databases">
        <authorList>
            <person name="Kim J."/>
        </authorList>
    </citation>
    <scope>NUCLEOTIDE SEQUENCE [LARGE SCALE GENOMIC DNA]</scope>
    <source>
        <strain evidence="2">dk17</strain>
    </source>
</reference>
<evidence type="ECO:0000313" key="1">
    <source>
        <dbReference type="EMBL" id="TWR29670.1"/>
    </source>
</evidence>
<dbReference type="EMBL" id="VOEJ01000003">
    <property type="protein sequence ID" value="TWR29670.1"/>
    <property type="molecule type" value="Genomic_DNA"/>
</dbReference>
<dbReference type="OrthoDB" id="9772295at2"/>